<geneLocation type="plasmid" evidence="1 3">
    <name>4</name>
</geneLocation>
<proteinExistence type="predicted"/>
<keyword evidence="2" id="KW-0067">ATP-binding</keyword>
<dbReference type="GO" id="GO:0005524">
    <property type="term" value="F:ATP binding"/>
    <property type="evidence" value="ECO:0007669"/>
    <property type="project" value="UniProtKB-KW"/>
</dbReference>
<dbReference type="KEGG" id="btw:BF38_6254"/>
<reference evidence="2 4" key="2">
    <citation type="submission" date="2020-05" db="EMBL/GenBank/DDBJ databases">
        <title>FDA dAtabase for Regulatory Grade micrObial Sequences (FDA-ARGOS): Supporting development and validation of Infectious Disease Dx tests.</title>
        <authorList>
            <person name="Nelson B."/>
            <person name="Plummer A."/>
            <person name="Tallon L."/>
            <person name="Sadzewicz L."/>
            <person name="Zhao X."/>
            <person name="Vavikolanu K."/>
            <person name="Mehta A."/>
            <person name="Aluvathingal J."/>
            <person name="Nadendla S."/>
            <person name="Myers T."/>
            <person name="Yan Y."/>
            <person name="Sichtig H."/>
        </authorList>
    </citation>
    <scope>NUCLEOTIDE SEQUENCE [LARGE SCALE GENOMIC DNA]</scope>
    <source>
        <strain evidence="2 4">FDAARGOS_795</strain>
        <plasmid evidence="2 4">unnamed2</plasmid>
    </source>
</reference>
<evidence type="ECO:0000313" key="1">
    <source>
        <dbReference type="EMBL" id="AJG73764.1"/>
    </source>
</evidence>
<dbReference type="EMBL" id="CP009333">
    <property type="protein sequence ID" value="AJG73764.1"/>
    <property type="molecule type" value="Genomic_DNA"/>
</dbReference>
<name>A0A0B5N7M2_BACTU</name>
<dbReference type="PANTHER" id="PTHR30121:SF6">
    <property type="entry name" value="SLR6007 PROTEIN"/>
    <property type="match status" value="1"/>
</dbReference>
<reference evidence="1 3" key="1">
    <citation type="journal article" date="2015" name="Genome Announc.">
        <title>Complete genome sequences for 35 biothreat assay-relevant bacillus species.</title>
        <authorList>
            <person name="Johnson S.L."/>
            <person name="Daligault H.E."/>
            <person name="Davenport K.W."/>
            <person name="Jaissle J."/>
            <person name="Frey K.G."/>
            <person name="Ladner J.T."/>
            <person name="Broomall S.M."/>
            <person name="Bishop-Lilly K.A."/>
            <person name="Bruce D.C."/>
            <person name="Gibbons H.S."/>
            <person name="Coyne S.R."/>
            <person name="Lo C.C."/>
            <person name="Meincke L."/>
            <person name="Munk A.C."/>
            <person name="Koroleva G.I."/>
            <person name="Rosenzweig C.N."/>
            <person name="Palacios G.F."/>
            <person name="Redden C.L."/>
            <person name="Minogue T.D."/>
            <person name="Chain P.S."/>
        </authorList>
    </citation>
    <scope>NUCLEOTIDE SEQUENCE [LARGE SCALE GENOMIC DNA]</scope>
    <source>
        <strain evidence="1 3">HD1011</strain>
        <plasmid evidence="1 3">4</plasmid>
    </source>
</reference>
<dbReference type="Proteomes" id="UP000031876">
    <property type="component" value="Plasmid 4"/>
</dbReference>
<dbReference type="InterPro" id="IPR027417">
    <property type="entry name" value="P-loop_NTPase"/>
</dbReference>
<gene>
    <name evidence="1" type="ORF">BF38_6254</name>
    <name evidence="2" type="ORF">FOC89_00635</name>
</gene>
<dbReference type="Gene3D" id="3.40.50.300">
    <property type="entry name" value="P-loop containing nucleotide triphosphate hydrolases"/>
    <property type="match status" value="2"/>
</dbReference>
<keyword evidence="2" id="KW-0547">Nucleotide-binding</keyword>
<protein>
    <submittedName>
        <fullName evidence="2">ATP-binding protein</fullName>
    </submittedName>
    <submittedName>
        <fullName evidence="1">Zonular occludens toxin family protein</fullName>
    </submittedName>
</protein>
<dbReference type="SUPFAM" id="SSF52540">
    <property type="entry name" value="P-loop containing nucleoside triphosphate hydrolases"/>
    <property type="match status" value="1"/>
</dbReference>
<dbReference type="RefSeq" id="WP_000239785.1">
    <property type="nucleotide sequence ID" value="NZ_CP009333.1"/>
</dbReference>
<geneLocation type="plasmid" evidence="2 4">
    <name>unnamed2</name>
</geneLocation>
<sequence length="645" mass="74189">MVKLGRKEQQKYQKKGYDLEFIQRVQPQGGIKFNEKYIAQGDCYVACLHVYSLAEDIPPLWLTSLMNNKDTLSSLDIATANKEEVIKDINRSISELRDRSETERRATDRDDANWELQNLKLFANAITQQGEIVKLVALRIFIYDPVLEQLEKRIGDLKKEIAGQNYKAQVYVFKQKEEWQSLFASYDQQIEYLGTKAGIPLPSTNIGHGLPFHHQDLKDPRGIYLGQTSTGGAFILDPFYSTSTRTSFSGFVFGKMGAGKSTFLKQLLEGLLAKDCFIRGFDKAKDYYTIVQQQGGKIIDLSGAKSNGIVETGMINPLEVFATIINETSGEVDEKGSFLQHLSKLTNMLRFLSVDISETVVKEFRNYLLEFYIQYGLIPKRGENKPFKITGLPPKEYPIMEEFLKYLNEVELEKGSTAQRLRDLETLRVQVRDMVIVYGDIFNGHTTLRNFEDEKIVFFDIDGISKIDKPIFNCQLFTALTLIWSHALKNGRRMKYLREEKKYPFEDLTYFMVLLDECHNVINSENKFANRYILEFEREMRKFFAGIFFATQSPQEMLPPPGSNVDVSDMKAIFELTQYKMFLNMDNSVLETLKSVLGESLTESEFRILPELKRGEAIVQVSSTETYNVMFDPDEKQLERFKGGQ</sequence>
<evidence type="ECO:0000313" key="2">
    <source>
        <dbReference type="EMBL" id="QKH22525.1"/>
    </source>
</evidence>
<evidence type="ECO:0000313" key="4">
    <source>
        <dbReference type="Proteomes" id="UP000501107"/>
    </source>
</evidence>
<dbReference type="Proteomes" id="UP000501107">
    <property type="component" value="Plasmid unnamed2"/>
</dbReference>
<keyword evidence="2" id="KW-0614">Plasmid</keyword>
<dbReference type="EMBL" id="CP053978">
    <property type="protein sequence ID" value="QKH22525.1"/>
    <property type="molecule type" value="Genomic_DNA"/>
</dbReference>
<organism evidence="2 4">
    <name type="scientific">Bacillus thuringiensis</name>
    <dbReference type="NCBI Taxonomy" id="1428"/>
    <lineage>
        <taxon>Bacteria</taxon>
        <taxon>Bacillati</taxon>
        <taxon>Bacillota</taxon>
        <taxon>Bacilli</taxon>
        <taxon>Bacillales</taxon>
        <taxon>Bacillaceae</taxon>
        <taxon>Bacillus</taxon>
        <taxon>Bacillus cereus group</taxon>
    </lineage>
</organism>
<dbReference type="PANTHER" id="PTHR30121">
    <property type="entry name" value="UNCHARACTERIZED PROTEIN YJGR-RELATED"/>
    <property type="match status" value="1"/>
</dbReference>
<evidence type="ECO:0000313" key="3">
    <source>
        <dbReference type="Proteomes" id="UP000031876"/>
    </source>
</evidence>
<dbReference type="AlphaFoldDB" id="A0A0B5N7M2"/>
<accession>A0A0B5N7M2</accession>
<dbReference type="InterPro" id="IPR051162">
    <property type="entry name" value="T4SS_component"/>
</dbReference>